<proteinExistence type="predicted"/>
<keyword evidence="1" id="KW-0472">Membrane</keyword>
<sequence length="204" mass="21491">MSPEQQRSDGITDAVLSDSAYERVRVLRDSLFTQPIPWKLRVQGLLLAVLAATVPLYWLYPDSVTGYLTTTDPMTATPKVALLGAFGGTMVLFSAALLVGAALYRVEHAPLTEQQAYQVLTVEDFAGGVSLAMGGFAIAITTGSIAMGLFGGDAVGSYVATMGQNPLAGSVYGLSLGSVGIGALSASAVVLVAHWYVDRRFRRL</sequence>
<name>A0A4D6KEC0_9EURY</name>
<evidence type="ECO:0000313" key="3">
    <source>
        <dbReference type="Proteomes" id="UP000297053"/>
    </source>
</evidence>
<dbReference type="KEGG" id="halz:E5139_08080"/>
<dbReference type="OMA" id="ISSCVVY"/>
<evidence type="ECO:0000256" key="1">
    <source>
        <dbReference type="SAM" id="Phobius"/>
    </source>
</evidence>
<dbReference type="GeneID" id="42178886"/>
<keyword evidence="1" id="KW-1133">Transmembrane helix</keyword>
<feature type="transmembrane region" description="Helical" evidence="1">
    <location>
        <begin position="40"/>
        <end position="60"/>
    </location>
</feature>
<keyword evidence="1" id="KW-0812">Transmembrane</keyword>
<protein>
    <submittedName>
        <fullName evidence="2">Uncharacterized protein</fullName>
    </submittedName>
</protein>
<dbReference type="RefSeq" id="WP_015761959.1">
    <property type="nucleotide sequence ID" value="NZ_CP039375.1"/>
</dbReference>
<dbReference type="AlphaFoldDB" id="A0A4D6KEC0"/>
<dbReference type="Proteomes" id="UP000297053">
    <property type="component" value="Chromosome"/>
</dbReference>
<organism evidence="2 3">
    <name type="scientific">Halomicrobium mukohataei</name>
    <dbReference type="NCBI Taxonomy" id="57705"/>
    <lineage>
        <taxon>Archaea</taxon>
        <taxon>Methanobacteriati</taxon>
        <taxon>Methanobacteriota</taxon>
        <taxon>Stenosarchaea group</taxon>
        <taxon>Halobacteria</taxon>
        <taxon>Halobacteriales</taxon>
        <taxon>Haloarculaceae</taxon>
        <taxon>Halomicrobium</taxon>
    </lineage>
</organism>
<reference evidence="2 3" key="1">
    <citation type="submission" date="2019-04" db="EMBL/GenBank/DDBJ databases">
        <title>Complete genome sequence of Arthrobacter sp. ZXY-2 associated with effective atrazine degradation and salt adaptation.</title>
        <authorList>
            <person name="Zhao X."/>
        </authorList>
    </citation>
    <scope>NUCLEOTIDE SEQUENCE [LARGE SCALE GENOMIC DNA]</scope>
    <source>
        <strain evidence="3">ZP60</strain>
    </source>
</reference>
<dbReference type="EMBL" id="CP039375">
    <property type="protein sequence ID" value="QCD65595.1"/>
    <property type="molecule type" value="Genomic_DNA"/>
</dbReference>
<reference evidence="2 3" key="2">
    <citation type="submission" date="2019-04" db="EMBL/GenBank/DDBJ databases">
        <authorList>
            <person name="Yang S."/>
            <person name="Wei W."/>
        </authorList>
    </citation>
    <scope>NUCLEOTIDE SEQUENCE [LARGE SCALE GENOMIC DNA]</scope>
    <source>
        <strain evidence="3">ZP60</strain>
    </source>
</reference>
<feature type="transmembrane region" description="Helical" evidence="1">
    <location>
        <begin position="80"/>
        <end position="104"/>
    </location>
</feature>
<accession>A0A4D6KEC0</accession>
<feature type="transmembrane region" description="Helical" evidence="1">
    <location>
        <begin position="171"/>
        <end position="197"/>
    </location>
</feature>
<feature type="transmembrane region" description="Helical" evidence="1">
    <location>
        <begin position="125"/>
        <end position="151"/>
    </location>
</feature>
<evidence type="ECO:0000313" key="2">
    <source>
        <dbReference type="EMBL" id="QCD65595.1"/>
    </source>
</evidence>
<gene>
    <name evidence="2" type="ORF">E5139_08080</name>
</gene>